<dbReference type="Proteomes" id="UP000816034">
    <property type="component" value="Unassembled WGS sequence"/>
</dbReference>
<evidence type="ECO:0000256" key="2">
    <source>
        <dbReference type="SAM" id="MobiDB-lite"/>
    </source>
</evidence>
<protein>
    <submittedName>
        <fullName evidence="3">Uncharacterized protein</fullName>
    </submittedName>
</protein>
<accession>A0AA88GHK4</accession>
<organism evidence="3 4">
    <name type="scientific">Naegleria lovaniensis</name>
    <name type="common">Amoeba</name>
    <dbReference type="NCBI Taxonomy" id="51637"/>
    <lineage>
        <taxon>Eukaryota</taxon>
        <taxon>Discoba</taxon>
        <taxon>Heterolobosea</taxon>
        <taxon>Tetramitia</taxon>
        <taxon>Eutetramitia</taxon>
        <taxon>Vahlkampfiidae</taxon>
        <taxon>Naegleria</taxon>
    </lineage>
</organism>
<keyword evidence="1" id="KW-0175">Coiled coil</keyword>
<feature type="region of interest" description="Disordered" evidence="2">
    <location>
        <begin position="383"/>
        <end position="410"/>
    </location>
</feature>
<feature type="coiled-coil region" evidence="1">
    <location>
        <begin position="153"/>
        <end position="187"/>
    </location>
</feature>
<evidence type="ECO:0000313" key="3">
    <source>
        <dbReference type="EMBL" id="KAG2374998.1"/>
    </source>
</evidence>
<comment type="caution">
    <text evidence="3">The sequence shown here is derived from an EMBL/GenBank/DDBJ whole genome shotgun (WGS) entry which is preliminary data.</text>
</comment>
<dbReference type="RefSeq" id="XP_044544172.1">
    <property type="nucleotide sequence ID" value="XM_044685909.1"/>
</dbReference>
<dbReference type="AlphaFoldDB" id="A0AA88GHK4"/>
<evidence type="ECO:0000313" key="4">
    <source>
        <dbReference type="Proteomes" id="UP000816034"/>
    </source>
</evidence>
<keyword evidence="4" id="KW-1185">Reference proteome</keyword>
<feature type="coiled-coil region" evidence="1">
    <location>
        <begin position="292"/>
        <end position="354"/>
    </location>
</feature>
<evidence type="ECO:0000256" key="1">
    <source>
        <dbReference type="SAM" id="Coils"/>
    </source>
</evidence>
<proteinExistence type="predicted"/>
<name>A0AA88GHK4_NAELO</name>
<dbReference type="EMBL" id="PYSW02000041">
    <property type="protein sequence ID" value="KAG2374998.1"/>
    <property type="molecule type" value="Genomic_DNA"/>
</dbReference>
<dbReference type="GeneID" id="68102826"/>
<reference evidence="3 4" key="1">
    <citation type="journal article" date="2018" name="BMC Genomics">
        <title>The genome of Naegleria lovaniensis, the basis for a comparative approach to unravel pathogenicity factors of the human pathogenic amoeba N. fowleri.</title>
        <authorList>
            <person name="Liechti N."/>
            <person name="Schurch N."/>
            <person name="Bruggmann R."/>
            <person name="Wittwer M."/>
        </authorList>
    </citation>
    <scope>NUCLEOTIDE SEQUENCE [LARGE SCALE GENOMIC DNA]</scope>
    <source>
        <strain evidence="3 4">ATCC 30569</strain>
    </source>
</reference>
<gene>
    <name evidence="3" type="ORF">C9374_010372</name>
</gene>
<sequence length="410" mass="48214">MSYYIHHDDEGEFRSFKAIPIMTSNACIHHTDYFPHSSTTLRKDWLTRLSRPTCQRQQYYSISESLSSSSSESSPRLHGTVENQLESLLPNDPLVKYALDQNKELFKRKLERTKHKYQSKKKHYEHEFQKQLCESVRENNLLHASLCAQNDATRDVQAENAILRQRLTQLELQNMTLLKKHQEMKQEKELAEMWCERWHDRSRTLSKLILSFNTILNQQHESSCGDKYANEMSKLLLDESKVNIVGSARTEISDFNSKSDSSLAGLHLKLLNEMLQDEHEKWMPPFKSKRKKQEESEMVRQYQTTIQQLEEKIVKLEESLQQAVKKEKSVVHGMACKERMISELKMLLEQSEKTRWDREETILRLENEKSMCVPIRRMKSRVNCSQQTSPTECRHVSDSIETSKVNDDES</sequence>